<feature type="compositionally biased region" description="Low complexity" evidence="2">
    <location>
        <begin position="49"/>
        <end position="60"/>
    </location>
</feature>
<dbReference type="Proteomes" id="UP001596425">
    <property type="component" value="Unassembled WGS sequence"/>
</dbReference>
<dbReference type="Gene3D" id="2.130.10.130">
    <property type="entry name" value="Integrin alpha, N-terminal"/>
    <property type="match status" value="3"/>
</dbReference>
<dbReference type="Gene3D" id="2.60.40.10">
    <property type="entry name" value="Immunoglobulins"/>
    <property type="match status" value="1"/>
</dbReference>
<feature type="chain" id="PRO_5046950764" evidence="3">
    <location>
        <begin position="26"/>
        <end position="889"/>
    </location>
</feature>
<feature type="signal peptide" evidence="3">
    <location>
        <begin position="1"/>
        <end position="25"/>
    </location>
</feature>
<dbReference type="InterPro" id="IPR013517">
    <property type="entry name" value="FG-GAP"/>
</dbReference>
<dbReference type="InterPro" id="IPR013783">
    <property type="entry name" value="Ig-like_fold"/>
</dbReference>
<keyword evidence="5" id="KW-1185">Reference proteome</keyword>
<dbReference type="PANTHER" id="PTHR46580">
    <property type="entry name" value="SENSOR KINASE-RELATED"/>
    <property type="match status" value="1"/>
</dbReference>
<evidence type="ECO:0000256" key="1">
    <source>
        <dbReference type="ARBA" id="ARBA00022729"/>
    </source>
</evidence>
<evidence type="ECO:0000313" key="4">
    <source>
        <dbReference type="EMBL" id="MFC6633993.1"/>
    </source>
</evidence>
<comment type="caution">
    <text evidence="4">The sequence shown here is derived from an EMBL/GenBank/DDBJ whole genome shotgun (WGS) entry which is preliminary data.</text>
</comment>
<protein>
    <submittedName>
        <fullName evidence="4">FG-GAP-like repeat-containing protein</fullName>
    </submittedName>
</protein>
<organism evidence="4 5">
    <name type="scientific">Microbulbifer taiwanensis</name>
    <dbReference type="NCBI Taxonomy" id="986746"/>
    <lineage>
        <taxon>Bacteria</taxon>
        <taxon>Pseudomonadati</taxon>
        <taxon>Pseudomonadota</taxon>
        <taxon>Gammaproteobacteria</taxon>
        <taxon>Cellvibrionales</taxon>
        <taxon>Microbulbiferaceae</taxon>
        <taxon>Microbulbifer</taxon>
    </lineage>
</organism>
<accession>A0ABW1YMI8</accession>
<dbReference type="PANTHER" id="PTHR46580:SF4">
    <property type="entry name" value="ATP_GTP-BINDING PROTEIN"/>
    <property type="match status" value="1"/>
</dbReference>
<proteinExistence type="predicted"/>
<sequence>MGPFKFLPGNSAFLAVSLLTAIAMAGCGGGSGSGSDSGQEASNGGSGSGSTPPSYNGPTTAAPVNRDTVLELSRSLIAAAGISEIANSFWISVDPGSSSPKESKNGSGGGKVTVEVKSTGSSSSEVIIGFNDFTEEGVTVNGRIVQNVERHQVNQDGSYYTYISGDQSFENFTLETSEESFLLHGSVEGAGPESRQQQLSLILADEAENQQLKLQDFSIDKTLVSGYPYSYFDTEVSGTLYDSAQGKITISTERPMAEFGLEDNRNYWRGRRNGLIRFEGEGEGEGGLFGLSGTYATLLLDEDGDGQLETGTRVTWELLNNSESFVWQNNNLPPVSNPGESISSRERLDTFLHGLYSHDPDGNFLSYRWELVAKPAGSAFELENPRTPYFTFQPDLAGDYVFNLHVSDGENHSRSTSSVTVWENLTNETYSVEQLHAGLEVNRLDTAQPAFALDATSGIDGPFDEGDVDWSASSGGIGRGETGLEENNHTPHNTVSSLSSYGHIFTASASGPDFYSSTTINSGDVPIAVSARLAGAYGFQSESAAAADLNGDDVPDIVSLYKVDNTQFESEIFVNKGDGTFTRKESVSAGNKFLVTGDLNRDGRPDIASSDNESMVVAIQDGQGDFSTVERLAFPESPCNREDHNYTRDIAISDADGDSEKDLIALRSCSELEIVYWPQGDSGPGEATRILLMEEWVDAATLADVNSDGREDVLIIYTNTYTDEEQVRILYNTEEGFTQTTLDTSFNTNVPGVAAEDLTGDGLAEIVILNGSYINILYQDEAGNFEEITEISEFDFSGSKSQNVKFADLDGNGRTDILLTNLYRSYAVMNQGENNFTLNFLSEKFSPRDNASTGVADVNRDGFPDLVVPTSEGVVIGYGDLTYYGTTQD</sequence>
<dbReference type="PROSITE" id="PS51257">
    <property type="entry name" value="PROKAR_LIPOPROTEIN"/>
    <property type="match status" value="1"/>
</dbReference>
<evidence type="ECO:0000256" key="3">
    <source>
        <dbReference type="SAM" id="SignalP"/>
    </source>
</evidence>
<dbReference type="RefSeq" id="WP_193190291.1">
    <property type="nucleotide sequence ID" value="NZ_JACZFR010000012.1"/>
</dbReference>
<dbReference type="Pfam" id="PF22352">
    <property type="entry name" value="K319L-like_PKD"/>
    <property type="match status" value="1"/>
</dbReference>
<reference evidence="5" key="1">
    <citation type="journal article" date="2019" name="Int. J. Syst. Evol. Microbiol.">
        <title>The Global Catalogue of Microorganisms (GCM) 10K type strain sequencing project: providing services to taxonomists for standard genome sequencing and annotation.</title>
        <authorList>
            <consortium name="The Broad Institute Genomics Platform"/>
            <consortium name="The Broad Institute Genome Sequencing Center for Infectious Disease"/>
            <person name="Wu L."/>
            <person name="Ma J."/>
        </authorList>
    </citation>
    <scope>NUCLEOTIDE SEQUENCE [LARGE SCALE GENOMIC DNA]</scope>
    <source>
        <strain evidence="5">CGMCC 1.13718</strain>
    </source>
</reference>
<dbReference type="Pfam" id="PF13517">
    <property type="entry name" value="FG-GAP_3"/>
    <property type="match status" value="2"/>
</dbReference>
<dbReference type="InterPro" id="IPR028994">
    <property type="entry name" value="Integrin_alpha_N"/>
</dbReference>
<feature type="region of interest" description="Disordered" evidence="2">
    <location>
        <begin position="29"/>
        <end position="62"/>
    </location>
</feature>
<evidence type="ECO:0000313" key="5">
    <source>
        <dbReference type="Proteomes" id="UP001596425"/>
    </source>
</evidence>
<dbReference type="EMBL" id="JBHSVR010000001">
    <property type="protein sequence ID" value="MFC6633993.1"/>
    <property type="molecule type" value="Genomic_DNA"/>
</dbReference>
<name>A0ABW1YMI8_9GAMM</name>
<keyword evidence="1 3" id="KW-0732">Signal</keyword>
<evidence type="ECO:0000256" key="2">
    <source>
        <dbReference type="SAM" id="MobiDB-lite"/>
    </source>
</evidence>
<dbReference type="SUPFAM" id="SSF69318">
    <property type="entry name" value="Integrin alpha N-terminal domain"/>
    <property type="match status" value="1"/>
</dbReference>
<gene>
    <name evidence="4" type="ORF">ACFQBM_11895</name>
</gene>